<sequence>MKTNHFLLEIGVEEMPARFVEGAVKQLKEKTETWLQEQRLTYSAVRMFSTPRRLALRIEDLPDYQEDMVEEARGPAKKIALTEDGEWSKAALGFARGQQVDTGDLYFKEVKGTEYVFVEKEHKGRPTSELLQEMETIITSLAFPKNMRWGSHELRFVRPIQWLVALYGETVIPFTITDRTAGNISYGHRFLGNAITVHKPETYEQQLKEEYVIADASERTELIRSQIEEIEAENSWHIPIDQELLAEVNQLVEYPTALHGSFDEAYLDIPREVLVTSMKEHQRYFPVENDEGSLLSYFITVRNGNAEHLDQVRKGNEKVLRARLADAQFFYDEDQKMSPDEAVEKLNHVIYQENLGTVGEKVMRVEAVSTRLAEYLQLDSTKVQNVKRAAHISKFDLVTLMVDEFTELQGVMGREYARMAGENTAVAEAIAEHYKPKSAGDALPENVEGAVISVVDKMDTIVSSFGVGMVPTGSQDPHGLRRQAAGIVQTITGHRFPLTIQQVIVLVMDEIKERSLLQREEADVLKDLEEFFTQRVRQKLLDEGVRHDIADAVLLHLGERIDVVTEKAGFIQARAEETDFKETVEALSRVTNIAKNTDSGSDIQTELFQAEEERELYEKSKTLNQQLDETLGQADVAGAYQALQAVTPAINAYFDHVMVMAEDEQIKQNRLQQMALLSKEIERFARFRSIVFSS</sequence>
<name>A0A1H2S0I3_9BACI</name>
<dbReference type="PANTHER" id="PTHR30075:SF2">
    <property type="entry name" value="GLYCINE--TRNA LIGASE, CHLOROPLASTIC_MITOCHONDRIAL 2"/>
    <property type="match status" value="1"/>
</dbReference>
<dbReference type="OrthoDB" id="9775440at2"/>
<dbReference type="STRING" id="1122204.SAMN05421781_0985"/>
<comment type="similarity">
    <text evidence="2 10">Belongs to the class-II aminoacyl-tRNA synthetase family.</text>
</comment>
<dbReference type="NCBIfam" id="TIGR00211">
    <property type="entry name" value="glyS"/>
    <property type="match status" value="1"/>
</dbReference>
<evidence type="ECO:0000256" key="9">
    <source>
        <dbReference type="ARBA" id="ARBA00047937"/>
    </source>
</evidence>
<dbReference type="AlphaFoldDB" id="A0A1H2S0I3"/>
<proteinExistence type="inferred from homology"/>
<dbReference type="EMBL" id="FNNC01000001">
    <property type="protein sequence ID" value="SDW25098.1"/>
    <property type="molecule type" value="Genomic_DNA"/>
</dbReference>
<evidence type="ECO:0000259" key="11">
    <source>
        <dbReference type="Pfam" id="PF05746"/>
    </source>
</evidence>
<dbReference type="GO" id="GO:0006420">
    <property type="term" value="P:arginyl-tRNA aminoacylation"/>
    <property type="evidence" value="ECO:0007669"/>
    <property type="project" value="InterPro"/>
</dbReference>
<evidence type="ECO:0000256" key="1">
    <source>
        <dbReference type="ARBA" id="ARBA00004496"/>
    </source>
</evidence>
<dbReference type="Pfam" id="PF05746">
    <property type="entry name" value="DALR_1"/>
    <property type="match status" value="1"/>
</dbReference>
<protein>
    <recommendedName>
        <fullName evidence="10">Glycine--tRNA ligase beta subunit</fullName>
        <ecNumber evidence="10">6.1.1.14</ecNumber>
    </recommendedName>
    <alternativeName>
        <fullName evidence="10">Glycyl-tRNA synthetase beta subunit</fullName>
        <shortName evidence="10">GlyRS</shortName>
    </alternativeName>
</protein>
<evidence type="ECO:0000256" key="5">
    <source>
        <dbReference type="ARBA" id="ARBA00022741"/>
    </source>
</evidence>
<dbReference type="GO" id="GO:0005829">
    <property type="term" value="C:cytosol"/>
    <property type="evidence" value="ECO:0007669"/>
    <property type="project" value="TreeGrafter"/>
</dbReference>
<dbReference type="HAMAP" id="MF_00255">
    <property type="entry name" value="Gly_tRNA_synth_beta"/>
    <property type="match status" value="1"/>
</dbReference>
<dbReference type="InterPro" id="IPR015944">
    <property type="entry name" value="Gly-tRNA-synth_bsu"/>
</dbReference>
<dbReference type="PANTHER" id="PTHR30075">
    <property type="entry name" value="GLYCYL-TRNA SYNTHETASE"/>
    <property type="match status" value="1"/>
</dbReference>
<keyword evidence="6 10" id="KW-0067">ATP-binding</keyword>
<evidence type="ECO:0000256" key="8">
    <source>
        <dbReference type="ARBA" id="ARBA00023146"/>
    </source>
</evidence>
<comment type="subunit">
    <text evidence="10">Tetramer of two alpha and two beta subunits.</text>
</comment>
<evidence type="ECO:0000256" key="7">
    <source>
        <dbReference type="ARBA" id="ARBA00022917"/>
    </source>
</evidence>
<keyword evidence="7 10" id="KW-0648">Protein biosynthesis</keyword>
<keyword evidence="5 10" id="KW-0547">Nucleotide-binding</keyword>
<evidence type="ECO:0000313" key="12">
    <source>
        <dbReference type="EMBL" id="SDW25098.1"/>
    </source>
</evidence>
<evidence type="ECO:0000256" key="6">
    <source>
        <dbReference type="ARBA" id="ARBA00022840"/>
    </source>
</evidence>
<keyword evidence="3 10" id="KW-0963">Cytoplasm</keyword>
<evidence type="ECO:0000256" key="3">
    <source>
        <dbReference type="ARBA" id="ARBA00022490"/>
    </source>
</evidence>
<dbReference type="Proteomes" id="UP000199488">
    <property type="component" value="Unassembled WGS sequence"/>
</dbReference>
<dbReference type="SUPFAM" id="SSF109604">
    <property type="entry name" value="HD-domain/PDEase-like"/>
    <property type="match status" value="1"/>
</dbReference>
<comment type="subcellular location">
    <subcellularLocation>
        <location evidence="1 10">Cytoplasm</location>
    </subcellularLocation>
</comment>
<gene>
    <name evidence="10" type="primary">glyS</name>
    <name evidence="12" type="ORF">SAMN05421781_0985</name>
</gene>
<evidence type="ECO:0000256" key="4">
    <source>
        <dbReference type="ARBA" id="ARBA00022598"/>
    </source>
</evidence>
<organism evidence="12 13">
    <name type="scientific">Marinococcus luteus</name>
    <dbReference type="NCBI Taxonomy" id="1122204"/>
    <lineage>
        <taxon>Bacteria</taxon>
        <taxon>Bacillati</taxon>
        <taxon>Bacillota</taxon>
        <taxon>Bacilli</taxon>
        <taxon>Bacillales</taxon>
        <taxon>Bacillaceae</taxon>
        <taxon>Marinococcus</taxon>
    </lineage>
</organism>
<accession>A0A1H2S0I3</accession>
<feature type="domain" description="DALR anticodon binding" evidence="11">
    <location>
        <begin position="585"/>
        <end position="679"/>
    </location>
</feature>
<keyword evidence="4 10" id="KW-0436">Ligase</keyword>
<dbReference type="GO" id="GO:0004814">
    <property type="term" value="F:arginine-tRNA ligase activity"/>
    <property type="evidence" value="ECO:0007669"/>
    <property type="project" value="InterPro"/>
</dbReference>
<dbReference type="Pfam" id="PF02092">
    <property type="entry name" value="tRNA_synt_2f"/>
    <property type="match status" value="1"/>
</dbReference>
<dbReference type="EC" id="6.1.1.14" evidence="10"/>
<dbReference type="GO" id="GO:0004820">
    <property type="term" value="F:glycine-tRNA ligase activity"/>
    <property type="evidence" value="ECO:0007669"/>
    <property type="project" value="UniProtKB-UniRule"/>
</dbReference>
<keyword evidence="13" id="KW-1185">Reference proteome</keyword>
<dbReference type="InterPro" id="IPR006194">
    <property type="entry name" value="Gly-tRNA-synth_heterodimer"/>
</dbReference>
<keyword evidence="8 10" id="KW-0030">Aminoacyl-tRNA synthetase</keyword>
<dbReference type="InterPro" id="IPR008909">
    <property type="entry name" value="DALR_anticod-bd"/>
</dbReference>
<evidence type="ECO:0000313" key="13">
    <source>
        <dbReference type="Proteomes" id="UP000199488"/>
    </source>
</evidence>
<dbReference type="RefSeq" id="WP_091611878.1">
    <property type="nucleotide sequence ID" value="NZ_FNNC01000001.1"/>
</dbReference>
<evidence type="ECO:0000256" key="10">
    <source>
        <dbReference type="HAMAP-Rule" id="MF_00255"/>
    </source>
</evidence>
<evidence type="ECO:0000256" key="2">
    <source>
        <dbReference type="ARBA" id="ARBA00008226"/>
    </source>
</evidence>
<dbReference type="PRINTS" id="PR01045">
    <property type="entry name" value="TRNASYNTHGB"/>
</dbReference>
<reference evidence="12 13" key="1">
    <citation type="submission" date="2016-10" db="EMBL/GenBank/DDBJ databases">
        <authorList>
            <person name="de Groot N.N."/>
        </authorList>
    </citation>
    <scope>NUCLEOTIDE SEQUENCE [LARGE SCALE GENOMIC DNA]</scope>
    <source>
        <strain evidence="12 13">DSM 23126</strain>
    </source>
</reference>
<dbReference type="PROSITE" id="PS50861">
    <property type="entry name" value="AA_TRNA_LIGASE_II_GLYAB"/>
    <property type="match status" value="1"/>
</dbReference>
<comment type="catalytic activity">
    <reaction evidence="9 10">
        <text>tRNA(Gly) + glycine + ATP = glycyl-tRNA(Gly) + AMP + diphosphate</text>
        <dbReference type="Rhea" id="RHEA:16013"/>
        <dbReference type="Rhea" id="RHEA-COMP:9664"/>
        <dbReference type="Rhea" id="RHEA-COMP:9683"/>
        <dbReference type="ChEBI" id="CHEBI:30616"/>
        <dbReference type="ChEBI" id="CHEBI:33019"/>
        <dbReference type="ChEBI" id="CHEBI:57305"/>
        <dbReference type="ChEBI" id="CHEBI:78442"/>
        <dbReference type="ChEBI" id="CHEBI:78522"/>
        <dbReference type="ChEBI" id="CHEBI:456215"/>
        <dbReference type="EC" id="6.1.1.14"/>
    </reaction>
</comment>
<dbReference type="GO" id="GO:0005524">
    <property type="term" value="F:ATP binding"/>
    <property type="evidence" value="ECO:0007669"/>
    <property type="project" value="UniProtKB-UniRule"/>
</dbReference>
<dbReference type="GO" id="GO:0006426">
    <property type="term" value="P:glycyl-tRNA aminoacylation"/>
    <property type="evidence" value="ECO:0007669"/>
    <property type="project" value="UniProtKB-UniRule"/>
</dbReference>